<evidence type="ECO:0000313" key="1">
    <source>
        <dbReference type="EMBL" id="ETO12230.1"/>
    </source>
</evidence>
<name>X6MGQ4_RETFI</name>
<keyword evidence="2" id="KW-1185">Reference proteome</keyword>
<dbReference type="OrthoDB" id="9990006at2759"/>
<comment type="caution">
    <text evidence="1">The sequence shown here is derived from an EMBL/GenBank/DDBJ whole genome shotgun (WGS) entry which is preliminary data.</text>
</comment>
<gene>
    <name evidence="1" type="ORF">RFI_25149</name>
</gene>
<sequence>SRQGFVIVLHDKNAKIRTCICVDPRQTTLKQAFEKLSGQVRMQKKVLDGCEECTEFELIGSECVPALGENTFQKHADTQLEAFYSHECNVSDCIVEWTIHSKWHAPRRLMLPVRYRQQIVDTRPCYKAKENKFSGTTCCAPFLYERDSDETYKLESTNVLLRYVKEIEPAFFIPSVDILKALLHEIIKNGYLNDLTDYVSTNKHKIERKNAEIKKEIQYEQNRYETLVLNEERLNILGNIKRLYFCKEHEQMNFPLQPYHICALLLYCGRSCNVEFGRDQLQRKYKKWKWLDWCLSEAIELLSKYEKKQDCDFYLYCGLNEVRLQDVSAIKEGYFINYISTSCDRQVAEFYRGECGCILQFHPSMRTSPHIRSCNVKWISPYKAENETLFSRSRGKDPLHVADAWTATIISEDIHTQIVELRCDAM</sequence>
<protein>
    <submittedName>
        <fullName evidence="1">Uncharacterized protein</fullName>
    </submittedName>
</protein>
<dbReference type="AlphaFoldDB" id="X6MGQ4"/>
<dbReference type="Proteomes" id="UP000023152">
    <property type="component" value="Unassembled WGS sequence"/>
</dbReference>
<reference evidence="1 2" key="1">
    <citation type="journal article" date="2013" name="Curr. Biol.">
        <title>The Genome of the Foraminiferan Reticulomyxa filosa.</title>
        <authorList>
            <person name="Glockner G."/>
            <person name="Hulsmann N."/>
            <person name="Schleicher M."/>
            <person name="Noegel A.A."/>
            <person name="Eichinger L."/>
            <person name="Gallinger C."/>
            <person name="Pawlowski J."/>
            <person name="Sierra R."/>
            <person name="Euteneuer U."/>
            <person name="Pillet L."/>
            <person name="Moustafa A."/>
            <person name="Platzer M."/>
            <person name="Groth M."/>
            <person name="Szafranski K."/>
            <person name="Schliwa M."/>
        </authorList>
    </citation>
    <scope>NUCLEOTIDE SEQUENCE [LARGE SCALE GENOMIC DNA]</scope>
</reference>
<organism evidence="1 2">
    <name type="scientific">Reticulomyxa filosa</name>
    <dbReference type="NCBI Taxonomy" id="46433"/>
    <lineage>
        <taxon>Eukaryota</taxon>
        <taxon>Sar</taxon>
        <taxon>Rhizaria</taxon>
        <taxon>Retaria</taxon>
        <taxon>Foraminifera</taxon>
        <taxon>Monothalamids</taxon>
        <taxon>Reticulomyxidae</taxon>
        <taxon>Reticulomyxa</taxon>
    </lineage>
</organism>
<proteinExistence type="predicted"/>
<dbReference type="SUPFAM" id="SSF56399">
    <property type="entry name" value="ADP-ribosylation"/>
    <property type="match status" value="1"/>
</dbReference>
<evidence type="ECO:0000313" key="2">
    <source>
        <dbReference type="Proteomes" id="UP000023152"/>
    </source>
</evidence>
<accession>X6MGQ4</accession>
<feature type="non-terminal residue" evidence="1">
    <location>
        <position position="1"/>
    </location>
</feature>
<dbReference type="EMBL" id="ASPP01021613">
    <property type="protein sequence ID" value="ETO12230.1"/>
    <property type="molecule type" value="Genomic_DNA"/>
</dbReference>